<dbReference type="RefSeq" id="WP_133316607.1">
    <property type="nucleotide sequence ID" value="NZ_SMTL01000003.1"/>
</dbReference>
<evidence type="ECO:0000313" key="1">
    <source>
        <dbReference type="EMBL" id="TDK35185.1"/>
    </source>
</evidence>
<dbReference type="EMBL" id="SMTL01000003">
    <property type="protein sequence ID" value="TDK35185.1"/>
    <property type="molecule type" value="Genomic_DNA"/>
</dbReference>
<organism evidence="1 2">
    <name type="scientific">Rhizobium deserti</name>
    <dbReference type="NCBI Taxonomy" id="2547961"/>
    <lineage>
        <taxon>Bacteria</taxon>
        <taxon>Pseudomonadati</taxon>
        <taxon>Pseudomonadota</taxon>
        <taxon>Alphaproteobacteria</taxon>
        <taxon>Hyphomicrobiales</taxon>
        <taxon>Rhizobiaceae</taxon>
        <taxon>Rhizobium/Agrobacterium group</taxon>
        <taxon>Rhizobium</taxon>
    </lineage>
</organism>
<evidence type="ECO:0000313" key="2">
    <source>
        <dbReference type="Proteomes" id="UP000295238"/>
    </source>
</evidence>
<dbReference type="AlphaFoldDB" id="A0A4R5UGY3"/>
<comment type="caution">
    <text evidence="1">The sequence shown here is derived from an EMBL/GenBank/DDBJ whole genome shotgun (WGS) entry which is preliminary data.</text>
</comment>
<keyword evidence="2" id="KW-1185">Reference proteome</keyword>
<proteinExistence type="predicted"/>
<name>A0A4R5UGY3_9HYPH</name>
<accession>A0A4R5UGY3</accession>
<gene>
    <name evidence="1" type="ORF">E2F50_13055</name>
</gene>
<sequence>MTEEIRLKYSWRRTWPHTDDKFSGFDGKWVAGYIGRDHMGYWTWSSGLSEREKGPGLHGASGFEPSARAAAKAVEECYDRMLSGEWPGMSDRVRTIAMSLAGREGRKYG</sequence>
<reference evidence="1 2" key="1">
    <citation type="submission" date="2019-03" db="EMBL/GenBank/DDBJ databases">
        <title>Rhizobium sp. nov., an bacterium isolated from biocrust in Mu Us Desert.</title>
        <authorList>
            <person name="Lixiong L."/>
        </authorList>
    </citation>
    <scope>NUCLEOTIDE SEQUENCE [LARGE SCALE GENOMIC DNA]</scope>
    <source>
        <strain evidence="1 2">SPY-1</strain>
    </source>
</reference>
<protein>
    <submittedName>
        <fullName evidence="1">Uncharacterized protein</fullName>
    </submittedName>
</protein>
<dbReference type="OrthoDB" id="8368574at2"/>
<dbReference type="Proteomes" id="UP000295238">
    <property type="component" value="Unassembled WGS sequence"/>
</dbReference>